<feature type="chain" id="PRO_5043132943" evidence="1">
    <location>
        <begin position="19"/>
        <end position="146"/>
    </location>
</feature>
<organism evidence="4">
    <name type="scientific">Hydatigena taeniaeformis</name>
    <name type="common">Feline tapeworm</name>
    <name type="synonym">Taenia taeniaeformis</name>
    <dbReference type="NCBI Taxonomy" id="6205"/>
    <lineage>
        <taxon>Eukaryota</taxon>
        <taxon>Metazoa</taxon>
        <taxon>Spiralia</taxon>
        <taxon>Lophotrochozoa</taxon>
        <taxon>Platyhelminthes</taxon>
        <taxon>Cestoda</taxon>
        <taxon>Eucestoda</taxon>
        <taxon>Cyclophyllidea</taxon>
        <taxon>Taeniidae</taxon>
        <taxon>Hydatigera</taxon>
    </lineage>
</organism>
<evidence type="ECO:0000313" key="4">
    <source>
        <dbReference type="WBParaSite" id="TTAC_0000303301-mRNA-1"/>
    </source>
</evidence>
<protein>
    <submittedName>
        <fullName evidence="4">Importin N-terminal domain-containing protein</fullName>
    </submittedName>
</protein>
<proteinExistence type="predicted"/>
<evidence type="ECO:0000313" key="3">
    <source>
        <dbReference type="Proteomes" id="UP000274429"/>
    </source>
</evidence>
<accession>A0A0R3WQJ3</accession>
<dbReference type="WBParaSite" id="TTAC_0000303301-mRNA-1">
    <property type="protein sequence ID" value="TTAC_0000303301-mRNA-1"/>
    <property type="gene ID" value="TTAC_0000303301"/>
</dbReference>
<sequence length="146" mass="15866">MPPAVASIRFALLHFLTSQWPKFCGELTSQLESLLTVASGSLTAQEGHSAPDDRQLVLMLVAVSAADSTRPRQLINGLAAQQTCRIWHPRVSGPCLLQCLQEEVGQVEGEEIEGSQDLSTSAIVLRPSLAFLHVQSESDREFGKQV</sequence>
<dbReference type="EMBL" id="UYWX01001807">
    <property type="protein sequence ID" value="VDM21754.1"/>
    <property type="molecule type" value="Genomic_DNA"/>
</dbReference>
<evidence type="ECO:0000313" key="2">
    <source>
        <dbReference type="EMBL" id="VDM21754.1"/>
    </source>
</evidence>
<gene>
    <name evidence="2" type="ORF">TTAC_LOCUS3018</name>
</gene>
<dbReference type="STRING" id="6205.A0A0R3WQJ3"/>
<dbReference type="AlphaFoldDB" id="A0A0R3WQJ3"/>
<name>A0A0R3WQJ3_HYDTA</name>
<keyword evidence="3" id="KW-1185">Reference proteome</keyword>
<keyword evidence="1" id="KW-0732">Signal</keyword>
<reference evidence="2 3" key="2">
    <citation type="submission" date="2018-11" db="EMBL/GenBank/DDBJ databases">
        <authorList>
            <consortium name="Pathogen Informatics"/>
        </authorList>
    </citation>
    <scope>NUCLEOTIDE SEQUENCE [LARGE SCALE GENOMIC DNA]</scope>
</reference>
<dbReference type="OrthoDB" id="6253545at2759"/>
<dbReference type="Proteomes" id="UP000274429">
    <property type="component" value="Unassembled WGS sequence"/>
</dbReference>
<evidence type="ECO:0000256" key="1">
    <source>
        <dbReference type="SAM" id="SignalP"/>
    </source>
</evidence>
<reference evidence="4" key="1">
    <citation type="submission" date="2017-02" db="UniProtKB">
        <authorList>
            <consortium name="WormBaseParasite"/>
        </authorList>
    </citation>
    <scope>IDENTIFICATION</scope>
</reference>
<feature type="signal peptide" evidence="1">
    <location>
        <begin position="1"/>
        <end position="18"/>
    </location>
</feature>